<dbReference type="PROSITE" id="PS00372">
    <property type="entry name" value="PTS_EIIA_TYPE_2_HIS"/>
    <property type="match status" value="1"/>
</dbReference>
<keyword evidence="3" id="KW-0805">Transcription regulation</keyword>
<dbReference type="Gene3D" id="3.40.50.2300">
    <property type="match status" value="1"/>
</dbReference>
<evidence type="ECO:0000256" key="3">
    <source>
        <dbReference type="ARBA" id="ARBA00023015"/>
    </source>
</evidence>
<evidence type="ECO:0000259" key="6">
    <source>
        <dbReference type="PROSITE" id="PS51094"/>
    </source>
</evidence>
<dbReference type="PROSITE" id="PS51094">
    <property type="entry name" value="PTS_EIIA_TYPE_2"/>
    <property type="match status" value="1"/>
</dbReference>
<evidence type="ECO:0000256" key="4">
    <source>
        <dbReference type="ARBA" id="ARBA00023159"/>
    </source>
</evidence>
<dbReference type="AlphaFoldDB" id="A0A4R7ZFA9"/>
<dbReference type="Pfam" id="PF05043">
    <property type="entry name" value="Mga"/>
    <property type="match status" value="1"/>
</dbReference>
<dbReference type="InterPro" id="IPR036095">
    <property type="entry name" value="PTS_EIIB-like_sf"/>
</dbReference>
<protein>
    <submittedName>
        <fullName evidence="9">Lichenan operon transcriptional antiterminator</fullName>
    </submittedName>
</protein>
<organism evidence="9 10">
    <name type="scientific">Breznakia blatticola</name>
    <dbReference type="NCBI Taxonomy" id="1754012"/>
    <lineage>
        <taxon>Bacteria</taxon>
        <taxon>Bacillati</taxon>
        <taxon>Bacillota</taxon>
        <taxon>Erysipelotrichia</taxon>
        <taxon>Erysipelotrichales</taxon>
        <taxon>Erysipelotrichaceae</taxon>
        <taxon>Breznakia</taxon>
    </lineage>
</organism>
<keyword evidence="5" id="KW-0804">Transcription</keyword>
<dbReference type="CDD" id="cd00211">
    <property type="entry name" value="PTS_IIA_fru"/>
    <property type="match status" value="1"/>
</dbReference>
<dbReference type="InterPro" id="IPR011608">
    <property type="entry name" value="PRD"/>
</dbReference>
<evidence type="ECO:0000313" key="9">
    <source>
        <dbReference type="EMBL" id="TDW08412.1"/>
    </source>
</evidence>
<dbReference type="InterPro" id="IPR013011">
    <property type="entry name" value="PTS_EIIB_2"/>
</dbReference>
<evidence type="ECO:0000259" key="8">
    <source>
        <dbReference type="PROSITE" id="PS51372"/>
    </source>
</evidence>
<sequence>MNISGRTLRGDFNEFKPLFFENGIEIISKQAKGYALRIFNEDAYHNFIYELMKEEEHSQKLLPVYPEDRINYLIRLFLTQNTYLKMEDIADMLFISRATLTNDLRQVRERLSYFHLQLVSRPAYGLKIEGDEIHMRSCIAQYFYHTDTIDARLQHSAEDEKIDKIKTILLEALYTYELHLTDVGFQNLVIHISIAITRNSNEQKSFVSDEWNLIETYEYSVAKAIVMQLEQTFQITLNPIECEYITIHLLGKKRAVDENHHEIDEETQNLLTAIMREINMQYGYDFSNDFELYTLLALHFLPMLNRLKFGLRIQNPLLHEIKNNNLVAFEMGVCCANVIEKEINVEVDENEIGYLALHLALAIERYKKQSISKKNIVIVCASGAGSSQILLYKMKQRFQEYLNEIKVCELYELEQLDVTPYDFIMSTVPIPFACKIPVIRVKYFLNDQDASSVEKMIKSEQNDDVVATFFSDAYIFNTLKGKTREQILNEMIDKLSLVANVPDTLLQEVLKRENYAATEFGNEIALPHAMHPVCETSFVSIGILDKPIIWFEKPVRYIFLLCVSKQKEEHIGMLQEMLSELLMRKDLMDQFALHPTTANLHTILQDLNIQTDDEDIFK</sequence>
<proteinExistence type="predicted"/>
<dbReference type="SUPFAM" id="SSF55804">
    <property type="entry name" value="Phoshotransferase/anion transport protein"/>
    <property type="match status" value="1"/>
</dbReference>
<gene>
    <name evidence="9" type="ORF">EDD63_1711</name>
</gene>
<dbReference type="PANTHER" id="PTHR30185:SF13">
    <property type="entry name" value="LICABCH OPERON REGULATOR-RELATED"/>
    <property type="match status" value="1"/>
</dbReference>
<dbReference type="GO" id="GO:0008982">
    <property type="term" value="F:protein-N(PI)-phosphohistidine-sugar phosphotransferase activity"/>
    <property type="evidence" value="ECO:0007669"/>
    <property type="project" value="InterPro"/>
</dbReference>
<dbReference type="Proteomes" id="UP000294743">
    <property type="component" value="Unassembled WGS sequence"/>
</dbReference>
<keyword evidence="2" id="KW-0677">Repeat</keyword>
<dbReference type="EMBL" id="SODD01000071">
    <property type="protein sequence ID" value="TDW08412.1"/>
    <property type="molecule type" value="Genomic_DNA"/>
</dbReference>
<keyword evidence="4" id="KW-0010">Activator</keyword>
<dbReference type="OrthoDB" id="3175596at2"/>
<dbReference type="Pfam" id="PF00359">
    <property type="entry name" value="PTS_EIIA_2"/>
    <property type="match status" value="1"/>
</dbReference>
<feature type="domain" description="PRD" evidence="8">
    <location>
        <begin position="156"/>
        <end position="259"/>
    </location>
</feature>
<dbReference type="SUPFAM" id="SSF52794">
    <property type="entry name" value="PTS system IIB component-like"/>
    <property type="match status" value="1"/>
</dbReference>
<evidence type="ECO:0000259" key="7">
    <source>
        <dbReference type="PROSITE" id="PS51099"/>
    </source>
</evidence>
<dbReference type="PROSITE" id="PS51099">
    <property type="entry name" value="PTS_EIIB_TYPE_2"/>
    <property type="match status" value="1"/>
</dbReference>
<evidence type="ECO:0000313" key="10">
    <source>
        <dbReference type="Proteomes" id="UP000294743"/>
    </source>
</evidence>
<keyword evidence="10" id="KW-1185">Reference proteome</keyword>
<dbReference type="RefSeq" id="WP_134171401.1">
    <property type="nucleotide sequence ID" value="NZ_SODD01000071.1"/>
</dbReference>
<name>A0A4R7ZFA9_9FIRM</name>
<dbReference type="Pfam" id="PF00874">
    <property type="entry name" value="PRD"/>
    <property type="match status" value="2"/>
</dbReference>
<evidence type="ECO:0000256" key="2">
    <source>
        <dbReference type="ARBA" id="ARBA00022737"/>
    </source>
</evidence>
<feature type="domain" description="PTS EIIB type-2" evidence="7">
    <location>
        <begin position="374"/>
        <end position="465"/>
    </location>
</feature>
<keyword evidence="1" id="KW-0808">Transferase</keyword>
<dbReference type="PANTHER" id="PTHR30185">
    <property type="entry name" value="CRYPTIC BETA-GLUCOSIDE BGL OPERON ANTITERMINATOR"/>
    <property type="match status" value="1"/>
</dbReference>
<accession>A0A4R7ZFA9</accession>
<comment type="caution">
    <text evidence="9">The sequence shown here is derived from an EMBL/GenBank/DDBJ whole genome shotgun (WGS) entry which is preliminary data.</text>
</comment>
<dbReference type="SUPFAM" id="SSF63520">
    <property type="entry name" value="PTS-regulatory domain, PRD"/>
    <property type="match status" value="2"/>
</dbReference>
<feature type="domain" description="PTS EIIA type-2" evidence="6">
    <location>
        <begin position="468"/>
        <end position="607"/>
    </location>
</feature>
<dbReference type="InterPro" id="IPR036634">
    <property type="entry name" value="PRD_sf"/>
</dbReference>
<dbReference type="InterPro" id="IPR007737">
    <property type="entry name" value="Mga_HTH"/>
</dbReference>
<dbReference type="InterPro" id="IPR002178">
    <property type="entry name" value="PTS_EIIA_type-2_dom"/>
</dbReference>
<feature type="domain" description="PRD" evidence="8">
    <location>
        <begin position="262"/>
        <end position="369"/>
    </location>
</feature>
<dbReference type="Gene3D" id="1.10.1790.10">
    <property type="entry name" value="PRD domain"/>
    <property type="match status" value="2"/>
</dbReference>
<dbReference type="InterPro" id="IPR016152">
    <property type="entry name" value="PTrfase/Anion_transptr"/>
</dbReference>
<evidence type="ECO:0000256" key="5">
    <source>
        <dbReference type="ARBA" id="ARBA00023163"/>
    </source>
</evidence>
<dbReference type="GO" id="GO:0006355">
    <property type="term" value="P:regulation of DNA-templated transcription"/>
    <property type="evidence" value="ECO:0007669"/>
    <property type="project" value="InterPro"/>
</dbReference>
<dbReference type="PROSITE" id="PS51372">
    <property type="entry name" value="PRD_2"/>
    <property type="match status" value="2"/>
</dbReference>
<dbReference type="InterPro" id="IPR050661">
    <property type="entry name" value="BglG_antiterminators"/>
</dbReference>
<dbReference type="CDD" id="cd05568">
    <property type="entry name" value="PTS_IIB_bgl_like"/>
    <property type="match status" value="1"/>
</dbReference>
<dbReference type="Gene3D" id="3.40.930.10">
    <property type="entry name" value="Mannitol-specific EII, Chain A"/>
    <property type="match status" value="1"/>
</dbReference>
<evidence type="ECO:0000256" key="1">
    <source>
        <dbReference type="ARBA" id="ARBA00022679"/>
    </source>
</evidence>
<reference evidence="9 10" key="1">
    <citation type="submission" date="2019-03" db="EMBL/GenBank/DDBJ databases">
        <title>Genomic Encyclopedia of Type Strains, Phase IV (KMG-IV): sequencing the most valuable type-strain genomes for metagenomic binning, comparative biology and taxonomic classification.</title>
        <authorList>
            <person name="Goeker M."/>
        </authorList>
    </citation>
    <scope>NUCLEOTIDE SEQUENCE [LARGE SCALE GENOMIC DNA]</scope>
    <source>
        <strain evidence="9 10">DSM 28867</strain>
    </source>
</reference>
<dbReference type="GO" id="GO:0009401">
    <property type="term" value="P:phosphoenolpyruvate-dependent sugar phosphotransferase system"/>
    <property type="evidence" value="ECO:0007669"/>
    <property type="project" value="InterPro"/>
</dbReference>